<dbReference type="AlphaFoldDB" id="A0A0V0R053"/>
<dbReference type="EMBL" id="LDAU01000082">
    <property type="protein sequence ID" value="KRX07528.1"/>
    <property type="molecule type" value="Genomic_DNA"/>
</dbReference>
<feature type="coiled-coil region" evidence="1">
    <location>
        <begin position="180"/>
        <end position="231"/>
    </location>
</feature>
<dbReference type="InParanoid" id="A0A0V0R053"/>
<proteinExistence type="predicted"/>
<gene>
    <name evidence="3" type="ORF">PPERSA_11077</name>
</gene>
<comment type="caution">
    <text evidence="3">The sequence shown here is derived from an EMBL/GenBank/DDBJ whole genome shotgun (WGS) entry which is preliminary data.</text>
</comment>
<keyword evidence="1" id="KW-0175">Coiled coil</keyword>
<evidence type="ECO:0000313" key="4">
    <source>
        <dbReference type="Proteomes" id="UP000054937"/>
    </source>
</evidence>
<sequence>MGCQVSKQHSVDNSIKQKLGQQGKYNIRLEKYNTVKEQLKYSEKKKYKKNDIINFNQNGQKQKNSYTFTYEENQDSSKKSSKDIIQSNKLQKNEQKSQGSLDIKDRQISNLQVNKTLNNFSHQNYINSSKNLIKQLTFEQNQQNKQTQKIMNQKQSVKYRISVNNDCLIMQQLELQKKGQIKKEKLVQEQQNQYQKEQQQKINQKISQLEYEEINQKVQILIENNKGLQEKQLKKLGEILPKYSTGINFFIQKNLIQKQIGAAVPMLAQDFEDSYIFNKRRIHFKAQIIKNMQKQSIQNDFKNQSQVQGSKVDQIAQFVIRNIRE</sequence>
<dbReference type="Proteomes" id="UP000054937">
    <property type="component" value="Unassembled WGS sequence"/>
</dbReference>
<evidence type="ECO:0000256" key="1">
    <source>
        <dbReference type="SAM" id="Coils"/>
    </source>
</evidence>
<feature type="region of interest" description="Disordered" evidence="2">
    <location>
        <begin position="71"/>
        <end position="103"/>
    </location>
</feature>
<accession>A0A0V0R053</accession>
<organism evidence="3 4">
    <name type="scientific">Pseudocohnilembus persalinus</name>
    <name type="common">Ciliate</name>
    <dbReference type="NCBI Taxonomy" id="266149"/>
    <lineage>
        <taxon>Eukaryota</taxon>
        <taxon>Sar</taxon>
        <taxon>Alveolata</taxon>
        <taxon>Ciliophora</taxon>
        <taxon>Intramacronucleata</taxon>
        <taxon>Oligohymenophorea</taxon>
        <taxon>Scuticociliatia</taxon>
        <taxon>Philasterida</taxon>
        <taxon>Pseudocohnilembidae</taxon>
        <taxon>Pseudocohnilembus</taxon>
    </lineage>
</organism>
<protein>
    <submittedName>
        <fullName evidence="3">Uncharacterized protein</fullName>
    </submittedName>
</protein>
<name>A0A0V0R053_PSEPJ</name>
<evidence type="ECO:0000313" key="3">
    <source>
        <dbReference type="EMBL" id="KRX07528.1"/>
    </source>
</evidence>
<evidence type="ECO:0000256" key="2">
    <source>
        <dbReference type="SAM" id="MobiDB-lite"/>
    </source>
</evidence>
<reference evidence="3 4" key="1">
    <citation type="journal article" date="2015" name="Sci. Rep.">
        <title>Genome of the facultative scuticociliatosis pathogen Pseudocohnilembus persalinus provides insight into its virulence through horizontal gene transfer.</title>
        <authorList>
            <person name="Xiong J."/>
            <person name="Wang G."/>
            <person name="Cheng J."/>
            <person name="Tian M."/>
            <person name="Pan X."/>
            <person name="Warren A."/>
            <person name="Jiang C."/>
            <person name="Yuan D."/>
            <person name="Miao W."/>
        </authorList>
    </citation>
    <scope>NUCLEOTIDE SEQUENCE [LARGE SCALE GENOMIC DNA]</scope>
    <source>
        <strain evidence="3">36N120E</strain>
    </source>
</reference>
<keyword evidence="4" id="KW-1185">Reference proteome</keyword>